<proteinExistence type="predicted"/>
<name>T0ZS34_9ZZZZ</name>
<dbReference type="PANTHER" id="PTHR44051:SF8">
    <property type="entry name" value="GLUTATHIONE S-TRANSFERASE GSTA"/>
    <property type="match status" value="1"/>
</dbReference>
<dbReference type="Gene3D" id="3.40.30.10">
    <property type="entry name" value="Glutaredoxin"/>
    <property type="match status" value="1"/>
</dbReference>
<dbReference type="PANTHER" id="PTHR44051">
    <property type="entry name" value="GLUTATHIONE S-TRANSFERASE-RELATED"/>
    <property type="match status" value="1"/>
</dbReference>
<organism evidence="2">
    <name type="scientific">mine drainage metagenome</name>
    <dbReference type="NCBI Taxonomy" id="410659"/>
    <lineage>
        <taxon>unclassified sequences</taxon>
        <taxon>metagenomes</taxon>
        <taxon>ecological metagenomes</taxon>
    </lineage>
</organism>
<dbReference type="Pfam" id="PF13409">
    <property type="entry name" value="GST_N_2"/>
    <property type="match status" value="1"/>
</dbReference>
<dbReference type="GO" id="GO:0016740">
    <property type="term" value="F:transferase activity"/>
    <property type="evidence" value="ECO:0007669"/>
    <property type="project" value="UniProtKB-KW"/>
</dbReference>
<evidence type="ECO:0000313" key="2">
    <source>
        <dbReference type="EMBL" id="EQD47332.1"/>
    </source>
</evidence>
<dbReference type="SUPFAM" id="SSF52833">
    <property type="entry name" value="Thioredoxin-like"/>
    <property type="match status" value="1"/>
</dbReference>
<keyword evidence="2" id="KW-0808">Transferase</keyword>
<feature type="non-terminal residue" evidence="2">
    <location>
        <position position="91"/>
    </location>
</feature>
<evidence type="ECO:0000259" key="1">
    <source>
        <dbReference type="PROSITE" id="PS50404"/>
    </source>
</evidence>
<dbReference type="PROSITE" id="PS50404">
    <property type="entry name" value="GST_NTER"/>
    <property type="match status" value="1"/>
</dbReference>
<dbReference type="AlphaFoldDB" id="T0ZS34"/>
<dbReference type="InterPro" id="IPR004045">
    <property type="entry name" value="Glutathione_S-Trfase_N"/>
</dbReference>
<dbReference type="InterPro" id="IPR036249">
    <property type="entry name" value="Thioredoxin-like_sf"/>
</dbReference>
<sequence>MIAPGTNPVQFRTQIHLEGLMAIEVYWGSGSPYAWRVLLALEHKGLPYTAHLLQFSKQEHKSPHLLQMNPRGRVPVLKDGDYVCFESLAIL</sequence>
<reference evidence="2" key="1">
    <citation type="submission" date="2013-08" db="EMBL/GenBank/DDBJ databases">
        <authorList>
            <person name="Mendez C."/>
            <person name="Richter M."/>
            <person name="Ferrer M."/>
            <person name="Sanchez J."/>
        </authorList>
    </citation>
    <scope>NUCLEOTIDE SEQUENCE</scope>
</reference>
<accession>T0ZS34</accession>
<dbReference type="EMBL" id="AUZX01010538">
    <property type="protein sequence ID" value="EQD47332.1"/>
    <property type="molecule type" value="Genomic_DNA"/>
</dbReference>
<protein>
    <submittedName>
        <fullName evidence="2">Protein containing Glutathione S-transferase</fullName>
    </submittedName>
</protein>
<reference evidence="2" key="2">
    <citation type="journal article" date="2014" name="ISME J.">
        <title>Microbial stratification in low pH oxic and suboxic macroscopic growths along an acid mine drainage.</title>
        <authorList>
            <person name="Mendez-Garcia C."/>
            <person name="Mesa V."/>
            <person name="Sprenger R.R."/>
            <person name="Richter M."/>
            <person name="Diez M.S."/>
            <person name="Solano J."/>
            <person name="Bargiela R."/>
            <person name="Golyshina O.V."/>
            <person name="Manteca A."/>
            <person name="Ramos J.L."/>
            <person name="Gallego J.R."/>
            <person name="Llorente I."/>
            <person name="Martins Dos Santos V.A."/>
            <person name="Jensen O.N."/>
            <person name="Pelaez A.I."/>
            <person name="Sanchez J."/>
            <person name="Ferrer M."/>
        </authorList>
    </citation>
    <scope>NUCLEOTIDE SEQUENCE</scope>
</reference>
<comment type="caution">
    <text evidence="2">The sequence shown here is derived from an EMBL/GenBank/DDBJ whole genome shotgun (WGS) entry which is preliminary data.</text>
</comment>
<feature type="domain" description="GST N-terminal" evidence="1">
    <location>
        <begin position="21"/>
        <end position="91"/>
    </location>
</feature>
<gene>
    <name evidence="2" type="ORF">B1A_14359</name>
</gene>